<keyword evidence="4 6" id="KW-1133">Transmembrane helix</keyword>
<feature type="transmembrane region" description="Helical" evidence="6">
    <location>
        <begin position="118"/>
        <end position="135"/>
    </location>
</feature>
<feature type="transmembrane region" description="Helical" evidence="6">
    <location>
        <begin position="51"/>
        <end position="75"/>
    </location>
</feature>
<evidence type="ECO:0000256" key="5">
    <source>
        <dbReference type="ARBA" id="ARBA00023136"/>
    </source>
</evidence>
<evidence type="ECO:0000256" key="3">
    <source>
        <dbReference type="ARBA" id="ARBA00022692"/>
    </source>
</evidence>
<evidence type="ECO:0000313" key="8">
    <source>
        <dbReference type="Proteomes" id="UP001560293"/>
    </source>
</evidence>
<dbReference type="InterPro" id="IPR050833">
    <property type="entry name" value="Poly_Biosynth_Transport"/>
</dbReference>
<evidence type="ECO:0000256" key="2">
    <source>
        <dbReference type="ARBA" id="ARBA00022475"/>
    </source>
</evidence>
<feature type="transmembrane region" description="Helical" evidence="6">
    <location>
        <begin position="21"/>
        <end position="39"/>
    </location>
</feature>
<feature type="transmembrane region" description="Helical" evidence="6">
    <location>
        <begin position="147"/>
        <end position="172"/>
    </location>
</feature>
<feature type="transmembrane region" description="Helical" evidence="6">
    <location>
        <begin position="178"/>
        <end position="198"/>
    </location>
</feature>
<keyword evidence="8" id="KW-1185">Reference proteome</keyword>
<feature type="transmembrane region" description="Helical" evidence="6">
    <location>
        <begin position="95"/>
        <end position="112"/>
    </location>
</feature>
<keyword evidence="3 6" id="KW-0812">Transmembrane</keyword>
<comment type="subcellular location">
    <subcellularLocation>
        <location evidence="1">Cell membrane</location>
        <topology evidence="1">Multi-pass membrane protein</topology>
    </subcellularLocation>
</comment>
<name>A0ABV3YF45_9ACTN</name>
<evidence type="ECO:0000256" key="4">
    <source>
        <dbReference type="ARBA" id="ARBA00022989"/>
    </source>
</evidence>
<keyword evidence="5 6" id="KW-0472">Membrane</keyword>
<feature type="transmembrane region" description="Helical" evidence="6">
    <location>
        <begin position="309"/>
        <end position="330"/>
    </location>
</feature>
<dbReference type="RefSeq" id="WP_153038677.1">
    <property type="nucleotide sequence ID" value="NZ_JALXLT010000047.1"/>
</dbReference>
<sequence>MDHQAREAAPGSAARRVLTGAGAVTAGSMLANIAAYLLHLPASRWLGPEGYGAFAALLSAQLLVAVPSLALQAVVAREHVRGVPRDVLRALGRRAALLVAVVAASVVVPMSLLLDTPVWATAAALAPGPVLCLLATEQGLLQGAERFRALGVVLALAGAGKVAPAVAVLAVGGGVGPALAAGAVGVGAAWVVAARVTSGPALAPSSLRTGGDSAGGGTLGNSAGGGTRGDGAALTSPGVAAVLAAGQVQLVMMALTSVDLLLARALLAPEDAGRYALGAVAAKAAFWLPQAVGTVLYPRMADPAGHRGAVRSAVTVLLGIGAVVVIGAAVAAPLVPVVVGEDYRPVAGLLWAFALLGVTLSVLQAFLLAIIASDRTVEAGIAWCGLVLTAIAVWSAPRDVEGVLAAALVAVVLTTVTAGWRALRSRPA</sequence>
<dbReference type="PANTHER" id="PTHR30250">
    <property type="entry name" value="PST FAMILY PREDICTED COLANIC ACID TRANSPORTER"/>
    <property type="match status" value="1"/>
</dbReference>
<feature type="transmembrane region" description="Helical" evidence="6">
    <location>
        <begin position="403"/>
        <end position="423"/>
    </location>
</feature>
<evidence type="ECO:0000313" key="7">
    <source>
        <dbReference type="EMBL" id="MEX6463580.1"/>
    </source>
</evidence>
<comment type="caution">
    <text evidence="7">The sequence shown here is derived from an EMBL/GenBank/DDBJ whole genome shotgun (WGS) entry which is preliminary data.</text>
</comment>
<protein>
    <submittedName>
        <fullName evidence="7">Polysaccharide biosynthesis protein</fullName>
    </submittedName>
</protein>
<gene>
    <name evidence="7" type="ORF">AB6N35_04290</name>
</gene>
<keyword evidence="2" id="KW-1003">Cell membrane</keyword>
<evidence type="ECO:0000256" key="1">
    <source>
        <dbReference type="ARBA" id="ARBA00004651"/>
    </source>
</evidence>
<proteinExistence type="predicted"/>
<organism evidence="7 8">
    <name type="scientific">Dietzia cinnamea</name>
    <dbReference type="NCBI Taxonomy" id="321318"/>
    <lineage>
        <taxon>Bacteria</taxon>
        <taxon>Bacillati</taxon>
        <taxon>Actinomycetota</taxon>
        <taxon>Actinomycetes</taxon>
        <taxon>Mycobacteriales</taxon>
        <taxon>Dietziaceae</taxon>
        <taxon>Dietzia</taxon>
    </lineage>
</organism>
<feature type="transmembrane region" description="Helical" evidence="6">
    <location>
        <begin position="379"/>
        <end position="397"/>
    </location>
</feature>
<dbReference type="Proteomes" id="UP001560293">
    <property type="component" value="Unassembled WGS sequence"/>
</dbReference>
<feature type="transmembrane region" description="Helical" evidence="6">
    <location>
        <begin position="350"/>
        <end position="372"/>
    </location>
</feature>
<accession>A0ABV3YF45</accession>
<evidence type="ECO:0000256" key="6">
    <source>
        <dbReference type="SAM" id="Phobius"/>
    </source>
</evidence>
<dbReference type="EMBL" id="JBFTEZ010000002">
    <property type="protein sequence ID" value="MEX6463580.1"/>
    <property type="molecule type" value="Genomic_DNA"/>
</dbReference>
<dbReference type="PANTHER" id="PTHR30250:SF11">
    <property type="entry name" value="O-ANTIGEN TRANSPORTER-RELATED"/>
    <property type="match status" value="1"/>
</dbReference>
<reference evidence="8" key="1">
    <citation type="submission" date="2024-07" db="EMBL/GenBank/DDBJ databases">
        <title>Pseudomonas strain that inhibits Aeromonas fish pathogens.</title>
        <authorList>
            <person name="Wildschutte H."/>
        </authorList>
    </citation>
    <scope>NUCLEOTIDE SEQUENCE [LARGE SCALE GENOMIC DNA]</scope>
    <source>
        <strain evidence="8">n60</strain>
    </source>
</reference>